<dbReference type="Pfam" id="PF00455">
    <property type="entry name" value="DeoRC"/>
    <property type="match status" value="1"/>
</dbReference>
<dbReference type="Gene3D" id="3.40.50.1360">
    <property type="match status" value="1"/>
</dbReference>
<dbReference type="GO" id="GO:0003677">
    <property type="term" value="F:DNA binding"/>
    <property type="evidence" value="ECO:0007669"/>
    <property type="project" value="UniProtKB-KW"/>
</dbReference>
<proteinExistence type="predicted"/>
<dbReference type="SMART" id="SM01134">
    <property type="entry name" value="DeoRC"/>
    <property type="match status" value="1"/>
</dbReference>
<dbReference type="PROSITE" id="PS51000">
    <property type="entry name" value="HTH_DEOR_2"/>
    <property type="match status" value="1"/>
</dbReference>
<dbReference type="OrthoDB" id="9797223at2"/>
<evidence type="ECO:0000313" key="6">
    <source>
        <dbReference type="Proteomes" id="UP000050482"/>
    </source>
</evidence>
<sequence length="262" mass="28639">MFSDERKAMIVAYLSEHRRLTVAEVAAHLDVSETTIRRDLHELEHQGLLRRTHGGAVGLEVAGFEPSVQEKSHRFAPEKSRIATRAQQFIRPGDTVLLDSGTTTLEIAKALPDIPITVVTNSLAISAEMAQREKVSVVMLGGELRKTTGAFVGPFAERMLGQVNVDKLFLGMNGIDIDRGLTTVNAIEASTKKAMIASAREVFLVTDFSKFDQVYLVTVGDLGVIDTLICDSPLPPEYHALCVDKGIEVVIAQEQPEGEQNE</sequence>
<name>A0A0P9GQG7_9BACL</name>
<organism evidence="5 6">
    <name type="scientific">Alicyclobacillus ferrooxydans</name>
    <dbReference type="NCBI Taxonomy" id="471514"/>
    <lineage>
        <taxon>Bacteria</taxon>
        <taxon>Bacillati</taxon>
        <taxon>Bacillota</taxon>
        <taxon>Bacilli</taxon>
        <taxon>Bacillales</taxon>
        <taxon>Alicyclobacillaceae</taxon>
        <taxon>Alicyclobacillus</taxon>
    </lineage>
</organism>
<evidence type="ECO:0000256" key="2">
    <source>
        <dbReference type="ARBA" id="ARBA00023125"/>
    </source>
</evidence>
<reference evidence="5 6" key="1">
    <citation type="submission" date="2015-09" db="EMBL/GenBank/DDBJ databases">
        <title>Draft genome sequence of Alicyclobacillus ferrooxydans DSM 22381.</title>
        <authorList>
            <person name="Hemp J."/>
        </authorList>
    </citation>
    <scope>NUCLEOTIDE SEQUENCE [LARGE SCALE GENOMIC DNA]</scope>
    <source>
        <strain evidence="5 6">TC-34</strain>
    </source>
</reference>
<dbReference type="PANTHER" id="PTHR30363:SF44">
    <property type="entry name" value="AGA OPERON TRANSCRIPTIONAL REPRESSOR-RELATED"/>
    <property type="match status" value="1"/>
</dbReference>
<dbReference type="InterPro" id="IPR050313">
    <property type="entry name" value="Carb_Metab_HTH_regulators"/>
</dbReference>
<gene>
    <name evidence="5" type="ORF">AN477_14000</name>
</gene>
<dbReference type="InterPro" id="IPR018356">
    <property type="entry name" value="Tscrpt_reg_HTH_DeoR_CS"/>
</dbReference>
<dbReference type="InterPro" id="IPR036388">
    <property type="entry name" value="WH-like_DNA-bd_sf"/>
</dbReference>
<evidence type="ECO:0000256" key="1">
    <source>
        <dbReference type="ARBA" id="ARBA00023015"/>
    </source>
</evidence>
<evidence type="ECO:0000313" key="5">
    <source>
        <dbReference type="EMBL" id="KPV43057.1"/>
    </source>
</evidence>
<dbReference type="PRINTS" id="PR00037">
    <property type="entry name" value="HTHLACR"/>
</dbReference>
<dbReference type="CDD" id="cd00090">
    <property type="entry name" value="HTH_ARSR"/>
    <property type="match status" value="1"/>
</dbReference>
<dbReference type="SMART" id="SM00420">
    <property type="entry name" value="HTH_DEOR"/>
    <property type="match status" value="1"/>
</dbReference>
<dbReference type="PANTHER" id="PTHR30363">
    <property type="entry name" value="HTH-TYPE TRANSCRIPTIONAL REGULATOR SRLR-RELATED"/>
    <property type="match status" value="1"/>
</dbReference>
<dbReference type="Proteomes" id="UP000050482">
    <property type="component" value="Unassembled WGS sequence"/>
</dbReference>
<dbReference type="RefSeq" id="WP_054969792.1">
    <property type="nucleotide sequence ID" value="NZ_LJCO01000058.1"/>
</dbReference>
<dbReference type="InterPro" id="IPR001034">
    <property type="entry name" value="DeoR_HTH"/>
</dbReference>
<dbReference type="InterPro" id="IPR014036">
    <property type="entry name" value="DeoR-like_C"/>
</dbReference>
<dbReference type="InterPro" id="IPR037171">
    <property type="entry name" value="NagB/RpiA_transferase-like"/>
</dbReference>
<keyword evidence="2" id="KW-0238">DNA-binding</keyword>
<dbReference type="Pfam" id="PF08220">
    <property type="entry name" value="HTH_DeoR"/>
    <property type="match status" value="1"/>
</dbReference>
<dbReference type="EMBL" id="LJCO01000058">
    <property type="protein sequence ID" value="KPV43057.1"/>
    <property type="molecule type" value="Genomic_DNA"/>
</dbReference>
<evidence type="ECO:0000256" key="3">
    <source>
        <dbReference type="ARBA" id="ARBA00023163"/>
    </source>
</evidence>
<dbReference type="PATRIC" id="fig|471514.4.peg.2161"/>
<dbReference type="Gene3D" id="1.10.10.10">
    <property type="entry name" value="Winged helix-like DNA-binding domain superfamily/Winged helix DNA-binding domain"/>
    <property type="match status" value="1"/>
</dbReference>
<accession>A0A0P9GQG7</accession>
<comment type="caution">
    <text evidence="5">The sequence shown here is derived from an EMBL/GenBank/DDBJ whole genome shotgun (WGS) entry which is preliminary data.</text>
</comment>
<dbReference type="STRING" id="471514.AN477_14000"/>
<dbReference type="InterPro" id="IPR011991">
    <property type="entry name" value="ArsR-like_HTH"/>
</dbReference>
<keyword evidence="6" id="KW-1185">Reference proteome</keyword>
<keyword evidence="3" id="KW-0804">Transcription</keyword>
<dbReference type="InterPro" id="IPR036390">
    <property type="entry name" value="WH_DNA-bd_sf"/>
</dbReference>
<feature type="domain" description="HTH deoR-type" evidence="4">
    <location>
        <begin position="3"/>
        <end position="58"/>
    </location>
</feature>
<dbReference type="GO" id="GO:0003700">
    <property type="term" value="F:DNA-binding transcription factor activity"/>
    <property type="evidence" value="ECO:0007669"/>
    <property type="project" value="InterPro"/>
</dbReference>
<protein>
    <submittedName>
        <fullName evidence="5">DeoR faimly transcriptional regulator</fullName>
    </submittedName>
</protein>
<dbReference type="SUPFAM" id="SSF46785">
    <property type="entry name" value="Winged helix' DNA-binding domain"/>
    <property type="match status" value="1"/>
</dbReference>
<dbReference type="SUPFAM" id="SSF100950">
    <property type="entry name" value="NagB/RpiA/CoA transferase-like"/>
    <property type="match status" value="1"/>
</dbReference>
<dbReference type="PROSITE" id="PS00894">
    <property type="entry name" value="HTH_DEOR_1"/>
    <property type="match status" value="1"/>
</dbReference>
<keyword evidence="1" id="KW-0805">Transcription regulation</keyword>
<evidence type="ECO:0000259" key="4">
    <source>
        <dbReference type="PROSITE" id="PS51000"/>
    </source>
</evidence>
<dbReference type="AlphaFoldDB" id="A0A0P9GQG7"/>